<dbReference type="GeneID" id="1476658"/>
<accession>A0A832WMF5</accession>
<dbReference type="EMBL" id="DUJS01000002">
    <property type="protein sequence ID" value="HII70222.1"/>
    <property type="molecule type" value="Genomic_DNA"/>
</dbReference>
<evidence type="ECO:0000313" key="1">
    <source>
        <dbReference type="EMBL" id="HII70222.1"/>
    </source>
</evidence>
<name>A0A832WMF5_9EURY</name>
<dbReference type="RefSeq" id="WP_011018927.1">
    <property type="nucleotide sequence ID" value="NZ_DUJS01000002.1"/>
</dbReference>
<comment type="caution">
    <text evidence="1">The sequence shown here is derived from an EMBL/GenBank/DDBJ whole genome shotgun (WGS) entry which is preliminary data.</text>
</comment>
<sequence length="189" mass="21982">MNTLERVLTFLQDLRSHLDGTGDMPEPRTLAEFALQRLTPMDLDICINIVETELVLWEESGLHVRPALHPYVSERIGVYTLDDEEVGRFLGYPECCVEYFLEGHVRFDHDPDNVVVVTEGFVPCSPTCRRAHRVHLLEFDADPEPYRRLEGRLRTRLEKLGVLSYHSAYRGFYEVHVPKFEGVHLDRPY</sequence>
<protein>
    <submittedName>
        <fullName evidence="1">DUF483 domain-containing protein</fullName>
    </submittedName>
</protein>
<gene>
    <name evidence="1" type="ORF">HA336_03195</name>
</gene>
<dbReference type="Proteomes" id="UP000619545">
    <property type="component" value="Unassembled WGS sequence"/>
</dbReference>
<reference evidence="1" key="1">
    <citation type="journal article" date="2020" name="bioRxiv">
        <title>A rank-normalized archaeal taxonomy based on genome phylogeny resolves widespread incomplete and uneven classifications.</title>
        <authorList>
            <person name="Rinke C."/>
            <person name="Chuvochina M."/>
            <person name="Mussig A.J."/>
            <person name="Chaumeil P.-A."/>
            <person name="Waite D.W."/>
            <person name="Whitman W.B."/>
            <person name="Parks D.H."/>
            <person name="Hugenholtz P."/>
        </authorList>
    </citation>
    <scope>NUCLEOTIDE SEQUENCE</scope>
    <source>
        <strain evidence="1">UBA8853</strain>
    </source>
</reference>
<evidence type="ECO:0000313" key="2">
    <source>
        <dbReference type="Proteomes" id="UP000619545"/>
    </source>
</evidence>
<proteinExistence type="predicted"/>
<dbReference type="AlphaFoldDB" id="A0A832WMF5"/>
<dbReference type="Pfam" id="PF04467">
    <property type="entry name" value="DUF483"/>
    <property type="match status" value="1"/>
</dbReference>
<dbReference type="InterPro" id="IPR007556">
    <property type="entry name" value="DUF483"/>
</dbReference>
<organism evidence="1 2">
    <name type="scientific">Methanopyrus kandleri</name>
    <dbReference type="NCBI Taxonomy" id="2320"/>
    <lineage>
        <taxon>Archaea</taxon>
        <taxon>Methanobacteriati</taxon>
        <taxon>Methanobacteriota</taxon>
        <taxon>Methanomada group</taxon>
        <taxon>Methanopyri</taxon>
        <taxon>Methanopyrales</taxon>
        <taxon>Methanopyraceae</taxon>
        <taxon>Methanopyrus</taxon>
    </lineage>
</organism>